<feature type="coiled-coil region" evidence="9">
    <location>
        <begin position="73"/>
        <end position="148"/>
    </location>
</feature>
<keyword evidence="12" id="KW-1185">Reference proteome</keyword>
<feature type="region of interest" description="Disordered" evidence="10">
    <location>
        <begin position="1"/>
        <end position="47"/>
    </location>
</feature>
<gene>
    <name evidence="11" type="ORF">RCC_02424</name>
</gene>
<proteinExistence type="inferred from homology"/>
<evidence type="ECO:0000256" key="7">
    <source>
        <dbReference type="ARBA" id="ARBA00023054"/>
    </source>
</evidence>
<sequence>MATKRQAPDERAGQSSNATHQSRKRFKPNTGSFVPPENFGKKSFKKAHTTNAIKSNIRSLRRLLERELPADVRVEKERALQTAERELAATEKAKVRSDLISRYHKPRFFERQKAERRLKQARKALRACEGDEAEREKLGKEVDEYEVDLNYALFFPLDEHYVSLYPTRKRKEDGEPATSEVEGKRQGDKAMWELVRKCMAEGKNRLEQLREGKLTQNDDAEEVDHAETKPTQGKTKREKTNSRMEVREQEQATKEAIEENDGSSDDDTGGGFFE</sequence>
<feature type="compositionally biased region" description="Basic and acidic residues" evidence="10">
    <location>
        <begin position="238"/>
        <end position="257"/>
    </location>
</feature>
<dbReference type="RefSeq" id="XP_023623483.1">
    <property type="nucleotide sequence ID" value="XM_023767715.1"/>
</dbReference>
<organism evidence="11 12">
    <name type="scientific">Ramularia collo-cygni</name>
    <dbReference type="NCBI Taxonomy" id="112498"/>
    <lineage>
        <taxon>Eukaryota</taxon>
        <taxon>Fungi</taxon>
        <taxon>Dikarya</taxon>
        <taxon>Ascomycota</taxon>
        <taxon>Pezizomycotina</taxon>
        <taxon>Dothideomycetes</taxon>
        <taxon>Dothideomycetidae</taxon>
        <taxon>Mycosphaerellales</taxon>
        <taxon>Mycosphaerellaceae</taxon>
        <taxon>Ramularia</taxon>
    </lineage>
</organism>
<dbReference type="PANTHER" id="PTHR33911">
    <property type="entry name" value="RRNA-PROCESSING PROTEIN EFG1"/>
    <property type="match status" value="1"/>
</dbReference>
<evidence type="ECO:0000313" key="12">
    <source>
        <dbReference type="Proteomes" id="UP000225277"/>
    </source>
</evidence>
<evidence type="ECO:0000256" key="10">
    <source>
        <dbReference type="SAM" id="MobiDB-lite"/>
    </source>
</evidence>
<feature type="region of interest" description="Disordered" evidence="10">
    <location>
        <begin position="207"/>
        <end position="274"/>
    </location>
</feature>
<keyword evidence="7 9" id="KW-0175">Coiled coil</keyword>
<dbReference type="STRING" id="112498.A0A2D3UUG8"/>
<dbReference type="GeneID" id="35597640"/>
<evidence type="ECO:0000256" key="3">
    <source>
        <dbReference type="ARBA" id="ARBA00006916"/>
    </source>
</evidence>
<dbReference type="GO" id="GO:0005730">
    <property type="term" value="C:nucleolus"/>
    <property type="evidence" value="ECO:0007669"/>
    <property type="project" value="UniProtKB-SubCell"/>
</dbReference>
<comment type="function">
    <text evidence="1">Involved in rRNA processing.</text>
</comment>
<dbReference type="InterPro" id="IPR050786">
    <property type="entry name" value="EFG1_rRNA-proc"/>
</dbReference>
<evidence type="ECO:0000256" key="6">
    <source>
        <dbReference type="ARBA" id="ARBA00022552"/>
    </source>
</evidence>
<evidence type="ECO:0000256" key="4">
    <source>
        <dbReference type="ARBA" id="ARBA00018689"/>
    </source>
</evidence>
<dbReference type="GO" id="GO:0000462">
    <property type="term" value="P:maturation of SSU-rRNA from tricistronic rRNA transcript (SSU-rRNA, 5.8S rRNA, LSU-rRNA)"/>
    <property type="evidence" value="ECO:0007669"/>
    <property type="project" value="TreeGrafter"/>
</dbReference>
<accession>A0A2D3UUG8</accession>
<feature type="compositionally biased region" description="Basic and acidic residues" evidence="10">
    <location>
        <begin position="1"/>
        <end position="12"/>
    </location>
</feature>
<dbReference type="InterPro" id="IPR019310">
    <property type="entry name" value="Efg1"/>
</dbReference>
<evidence type="ECO:0000256" key="9">
    <source>
        <dbReference type="SAM" id="Coils"/>
    </source>
</evidence>
<keyword evidence="8" id="KW-0539">Nucleus</keyword>
<evidence type="ECO:0000256" key="1">
    <source>
        <dbReference type="ARBA" id="ARBA00002773"/>
    </source>
</evidence>
<name>A0A2D3UUG8_9PEZI</name>
<reference evidence="11 12" key="1">
    <citation type="submission" date="2016-03" db="EMBL/GenBank/DDBJ databases">
        <authorList>
            <person name="Ploux O."/>
        </authorList>
    </citation>
    <scope>NUCLEOTIDE SEQUENCE [LARGE SCALE GENOMIC DNA]</scope>
    <source>
        <strain evidence="11 12">URUG2</strain>
    </source>
</reference>
<dbReference type="Proteomes" id="UP000225277">
    <property type="component" value="Unassembled WGS sequence"/>
</dbReference>
<dbReference type="PANTHER" id="PTHR33911:SF1">
    <property type="entry name" value="RRNA-PROCESSING PROTEIN EFG1"/>
    <property type="match status" value="1"/>
</dbReference>
<dbReference type="EMBL" id="FJUY01000003">
    <property type="protein sequence ID" value="CZT16590.1"/>
    <property type="molecule type" value="Genomic_DNA"/>
</dbReference>
<comment type="similarity">
    <text evidence="3">Belongs to the EFG1 family.</text>
</comment>
<dbReference type="Pfam" id="PF10153">
    <property type="entry name" value="Efg1"/>
    <property type="match status" value="1"/>
</dbReference>
<dbReference type="AlphaFoldDB" id="A0A2D3UUG8"/>
<dbReference type="OrthoDB" id="47732at2759"/>
<protein>
    <recommendedName>
        <fullName evidence="4">rRNA-processing protein EFG1</fullName>
    </recommendedName>
    <alternativeName>
        <fullName evidence="5">rRNA-processing protein efg1</fullName>
    </alternativeName>
</protein>
<comment type="subcellular location">
    <subcellularLocation>
        <location evidence="2">Nucleus</location>
        <location evidence="2">Nucleolus</location>
    </subcellularLocation>
</comment>
<evidence type="ECO:0000256" key="2">
    <source>
        <dbReference type="ARBA" id="ARBA00004604"/>
    </source>
</evidence>
<evidence type="ECO:0000256" key="8">
    <source>
        <dbReference type="ARBA" id="ARBA00023242"/>
    </source>
</evidence>
<keyword evidence="6" id="KW-0698">rRNA processing</keyword>
<feature type="compositionally biased region" description="Acidic residues" evidence="10">
    <location>
        <begin position="258"/>
        <end position="268"/>
    </location>
</feature>
<dbReference type="GO" id="GO:0030688">
    <property type="term" value="C:preribosome, small subunit precursor"/>
    <property type="evidence" value="ECO:0007669"/>
    <property type="project" value="TreeGrafter"/>
</dbReference>
<evidence type="ECO:0000256" key="5">
    <source>
        <dbReference type="ARBA" id="ARBA00019827"/>
    </source>
</evidence>
<evidence type="ECO:0000313" key="11">
    <source>
        <dbReference type="EMBL" id="CZT16590.1"/>
    </source>
</evidence>